<keyword evidence="3" id="KW-1185">Reference proteome</keyword>
<evidence type="ECO:0000313" key="2">
    <source>
        <dbReference type="EMBL" id="KAK8073438.1"/>
    </source>
</evidence>
<accession>A0ABR1VQB1</accession>
<dbReference type="Gene3D" id="3.40.50.720">
    <property type="entry name" value="NAD(P)-binding Rossmann-like Domain"/>
    <property type="match status" value="1"/>
</dbReference>
<protein>
    <submittedName>
        <fullName evidence="2">Uncharacterized protein</fullName>
    </submittedName>
</protein>
<reference evidence="2 3" key="1">
    <citation type="submission" date="2023-01" db="EMBL/GenBank/DDBJ databases">
        <title>Analysis of 21 Apiospora genomes using comparative genomics revels a genus with tremendous synthesis potential of carbohydrate active enzymes and secondary metabolites.</title>
        <authorList>
            <person name="Sorensen T."/>
        </authorList>
    </citation>
    <scope>NUCLEOTIDE SEQUENCE [LARGE SCALE GENOMIC DNA]</scope>
    <source>
        <strain evidence="2 3">CBS 135458</strain>
    </source>
</reference>
<dbReference type="Proteomes" id="UP001480595">
    <property type="component" value="Unassembled WGS sequence"/>
</dbReference>
<dbReference type="RefSeq" id="XP_066717913.1">
    <property type="nucleotide sequence ID" value="XM_066855746.1"/>
</dbReference>
<dbReference type="GeneID" id="92088809"/>
<dbReference type="InterPro" id="IPR036291">
    <property type="entry name" value="NAD(P)-bd_dom_sf"/>
</dbReference>
<dbReference type="EMBL" id="JAQQWL010000005">
    <property type="protein sequence ID" value="KAK8073438.1"/>
    <property type="molecule type" value="Genomic_DNA"/>
</dbReference>
<dbReference type="InterPro" id="IPR052228">
    <property type="entry name" value="Sec_Metab_Biosynth_Oxidored"/>
</dbReference>
<name>A0ABR1VQB1_9PEZI</name>
<organism evidence="2 3">
    <name type="scientific">Apiospora phragmitis</name>
    <dbReference type="NCBI Taxonomy" id="2905665"/>
    <lineage>
        <taxon>Eukaryota</taxon>
        <taxon>Fungi</taxon>
        <taxon>Dikarya</taxon>
        <taxon>Ascomycota</taxon>
        <taxon>Pezizomycotina</taxon>
        <taxon>Sordariomycetes</taxon>
        <taxon>Xylariomycetidae</taxon>
        <taxon>Amphisphaeriales</taxon>
        <taxon>Apiosporaceae</taxon>
        <taxon>Apiospora</taxon>
    </lineage>
</organism>
<evidence type="ECO:0000256" key="1">
    <source>
        <dbReference type="ARBA" id="ARBA00023002"/>
    </source>
</evidence>
<proteinExistence type="predicted"/>
<evidence type="ECO:0000313" key="3">
    <source>
        <dbReference type="Proteomes" id="UP001480595"/>
    </source>
</evidence>
<sequence length="218" mass="24008">MQPEVKSCALVKEDYLDGMEHRYLFARGVVPKLMALDGRALVVVVDPRRVDKVAINERDYEAWPNGQYEIIEKNVSLVKDAEKVAEFVKSKESSLDLLFLSVGFVSLDGRQDTTEGLDASMTTRYNSCLRITQLLLPLLNQAASPHVISVLAGGLEGAMQEDDLDLRQARNWSVARASVHSATMGTLALEKLAAENPGVSFVHTYPGFVATPLFDNIV</sequence>
<dbReference type="PANTHER" id="PTHR47534">
    <property type="entry name" value="YALI0E05731P"/>
    <property type="match status" value="1"/>
</dbReference>
<dbReference type="SUPFAM" id="SSF51735">
    <property type="entry name" value="NAD(P)-binding Rossmann-fold domains"/>
    <property type="match status" value="1"/>
</dbReference>
<dbReference type="PANTHER" id="PTHR47534:SF3">
    <property type="entry name" value="ALCOHOL DEHYDROGENASE-LIKE C-TERMINAL DOMAIN-CONTAINING PROTEIN"/>
    <property type="match status" value="1"/>
</dbReference>
<gene>
    <name evidence="2" type="ORF">PG994_004337</name>
</gene>
<comment type="caution">
    <text evidence="2">The sequence shown here is derived from an EMBL/GenBank/DDBJ whole genome shotgun (WGS) entry which is preliminary data.</text>
</comment>
<keyword evidence="1" id="KW-0560">Oxidoreductase</keyword>